<dbReference type="Proteomes" id="UP000824062">
    <property type="component" value="Unassembled WGS sequence"/>
</dbReference>
<reference evidence="1" key="2">
    <citation type="submission" date="2021-04" db="EMBL/GenBank/DDBJ databases">
        <authorList>
            <person name="Gilroy R."/>
        </authorList>
    </citation>
    <scope>NUCLEOTIDE SEQUENCE</scope>
    <source>
        <strain evidence="1">ChiHjej12B11-14209</strain>
    </source>
</reference>
<proteinExistence type="predicted"/>
<dbReference type="EMBL" id="DXBM01000036">
    <property type="protein sequence ID" value="HIZ46175.1"/>
    <property type="molecule type" value="Genomic_DNA"/>
</dbReference>
<accession>A0A9D2JDA8</accession>
<name>A0A9D2JDA8_9ACTN</name>
<sequence length="131" mass="15005">MTPEEHAKRYGMRPSELRKLLKKGRVRGARFVAGDWAIPENAMIEYYTRQKMNRTIQDIVWDITRAANWSQYFDEEVLLANKLQFSTALGIAIDLKYITRSEVVNDGVTSSGYVVTGKGMTACEKRKKGIR</sequence>
<evidence type="ECO:0000313" key="1">
    <source>
        <dbReference type="EMBL" id="HIZ46175.1"/>
    </source>
</evidence>
<evidence type="ECO:0000313" key="2">
    <source>
        <dbReference type="Proteomes" id="UP000824062"/>
    </source>
</evidence>
<protein>
    <recommendedName>
        <fullName evidence="3">Helix-turn-helix domain-containing protein</fullName>
    </recommendedName>
</protein>
<gene>
    <name evidence="1" type="ORF">IAA19_04060</name>
</gene>
<organism evidence="1 2">
    <name type="scientific">Candidatus Olsenella pullistercoris</name>
    <dbReference type="NCBI Taxonomy" id="2838712"/>
    <lineage>
        <taxon>Bacteria</taxon>
        <taxon>Bacillati</taxon>
        <taxon>Actinomycetota</taxon>
        <taxon>Coriobacteriia</taxon>
        <taxon>Coriobacteriales</taxon>
        <taxon>Atopobiaceae</taxon>
        <taxon>Olsenella</taxon>
    </lineage>
</organism>
<reference evidence="1" key="1">
    <citation type="journal article" date="2021" name="PeerJ">
        <title>Extensive microbial diversity within the chicken gut microbiome revealed by metagenomics and culture.</title>
        <authorList>
            <person name="Gilroy R."/>
            <person name="Ravi A."/>
            <person name="Getino M."/>
            <person name="Pursley I."/>
            <person name="Horton D.L."/>
            <person name="Alikhan N.F."/>
            <person name="Baker D."/>
            <person name="Gharbi K."/>
            <person name="Hall N."/>
            <person name="Watson M."/>
            <person name="Adriaenssens E.M."/>
            <person name="Foster-Nyarko E."/>
            <person name="Jarju S."/>
            <person name="Secka A."/>
            <person name="Antonio M."/>
            <person name="Oren A."/>
            <person name="Chaudhuri R.R."/>
            <person name="La Ragione R."/>
            <person name="Hildebrand F."/>
            <person name="Pallen M.J."/>
        </authorList>
    </citation>
    <scope>NUCLEOTIDE SEQUENCE</scope>
    <source>
        <strain evidence="1">ChiHjej12B11-14209</strain>
    </source>
</reference>
<evidence type="ECO:0008006" key="3">
    <source>
        <dbReference type="Google" id="ProtNLM"/>
    </source>
</evidence>
<comment type="caution">
    <text evidence="1">The sequence shown here is derived from an EMBL/GenBank/DDBJ whole genome shotgun (WGS) entry which is preliminary data.</text>
</comment>
<dbReference type="AlphaFoldDB" id="A0A9D2JDA8"/>